<keyword evidence="2" id="KW-1185">Reference proteome</keyword>
<accession>A0ACC7LKJ1</accession>
<protein>
    <submittedName>
        <fullName evidence="1">Cellulase family glycosylhydrolase</fullName>
    </submittedName>
</protein>
<sequence>MRKVISVILMVVIIACGEEKKEQRPSSEQLSVSVRWTKEKAWEWYEKQPWLVGANFNPSSSINQLEFWQADTFDPETIDRELKWSADLGMNLHRVYLHNLLWQQDSVGFLDRLDQYLTMADRHGIKTMFVLLDDVWHPIPKLGKQPEPTPHVHNSGWVQAPGAEILGDSTRHDELKGYIKGVVNKFANDDRVLVWDIYNEPDNVAGQPGRKELEVKNKHIYSLALLKKVFKWSREAMPTQPLTTGIWRGDIAHWGNPDSLPALDRYMVEHSDVISFHAYDGNMDDVRRKIEELKNYERPLLCTEYVARGSGNTFETVMPILKEDKIAAINWGFVAGKSNTIYPWVSWDSTFTAEPEIWHHDILRQDGTPYSQKEFDFIREITDSQ</sequence>
<name>A0ACC7LKJ1_9FLAO</name>
<dbReference type="Proteomes" id="UP001595191">
    <property type="component" value="Unassembled WGS sequence"/>
</dbReference>
<proteinExistence type="predicted"/>
<gene>
    <name evidence="1" type="ORF">ACEZ3G_12235</name>
</gene>
<dbReference type="EMBL" id="JBHFPV010000002">
    <property type="protein sequence ID" value="MFH6604251.1"/>
    <property type="molecule type" value="Genomic_DNA"/>
</dbReference>
<evidence type="ECO:0000313" key="1">
    <source>
        <dbReference type="EMBL" id="MFH6604251.1"/>
    </source>
</evidence>
<evidence type="ECO:0000313" key="2">
    <source>
        <dbReference type="Proteomes" id="UP001595191"/>
    </source>
</evidence>
<comment type="caution">
    <text evidence="1">The sequence shown here is derived from an EMBL/GenBank/DDBJ whole genome shotgun (WGS) entry which is preliminary data.</text>
</comment>
<organism evidence="1 2">
    <name type="scientific">Meishania litoralis</name>
    <dbReference type="NCBI Taxonomy" id="3434685"/>
    <lineage>
        <taxon>Bacteria</taxon>
        <taxon>Pseudomonadati</taxon>
        <taxon>Bacteroidota</taxon>
        <taxon>Flavobacteriia</taxon>
        <taxon>Flavobacteriales</taxon>
        <taxon>Flavobacteriaceae</taxon>
        <taxon>Meishania</taxon>
    </lineage>
</organism>
<reference evidence="1" key="1">
    <citation type="submission" date="2024-09" db="EMBL/GenBank/DDBJ databases">
        <authorList>
            <person name="Liu J."/>
        </authorList>
    </citation>
    <scope>NUCLEOTIDE SEQUENCE</scope>
    <source>
        <strain evidence="1">NBU2967</strain>
    </source>
</reference>